<evidence type="ECO:0000313" key="1">
    <source>
        <dbReference type="EMBL" id="KVI04637.1"/>
    </source>
</evidence>
<name>A0A118K2P0_CYNCS</name>
<reference evidence="1 2" key="1">
    <citation type="journal article" date="2016" name="Sci. Rep.">
        <title>The genome sequence of the outbreeding globe artichoke constructed de novo incorporating a phase-aware low-pass sequencing strategy of F1 progeny.</title>
        <authorList>
            <person name="Scaglione D."/>
            <person name="Reyes-Chin-Wo S."/>
            <person name="Acquadro A."/>
            <person name="Froenicke L."/>
            <person name="Portis E."/>
            <person name="Beitel C."/>
            <person name="Tirone M."/>
            <person name="Mauro R."/>
            <person name="Lo Monaco A."/>
            <person name="Mauromicale G."/>
            <person name="Faccioli P."/>
            <person name="Cattivelli L."/>
            <person name="Rieseberg L."/>
            <person name="Michelmore R."/>
            <person name="Lanteri S."/>
        </authorList>
    </citation>
    <scope>NUCLEOTIDE SEQUENCE [LARGE SCALE GENOMIC DNA]</scope>
    <source>
        <strain evidence="1">2C</strain>
    </source>
</reference>
<dbReference type="Proteomes" id="UP000243975">
    <property type="component" value="Unassembled WGS sequence"/>
</dbReference>
<dbReference type="EMBL" id="LEKV01001954">
    <property type="protein sequence ID" value="KVI04637.1"/>
    <property type="molecule type" value="Genomic_DNA"/>
</dbReference>
<proteinExistence type="predicted"/>
<comment type="caution">
    <text evidence="1">The sequence shown here is derived from an EMBL/GenBank/DDBJ whole genome shotgun (WGS) entry which is preliminary data.</text>
</comment>
<organism evidence="1 2">
    <name type="scientific">Cynara cardunculus var. scolymus</name>
    <name type="common">Globe artichoke</name>
    <name type="synonym">Cynara scolymus</name>
    <dbReference type="NCBI Taxonomy" id="59895"/>
    <lineage>
        <taxon>Eukaryota</taxon>
        <taxon>Viridiplantae</taxon>
        <taxon>Streptophyta</taxon>
        <taxon>Embryophyta</taxon>
        <taxon>Tracheophyta</taxon>
        <taxon>Spermatophyta</taxon>
        <taxon>Magnoliopsida</taxon>
        <taxon>eudicotyledons</taxon>
        <taxon>Gunneridae</taxon>
        <taxon>Pentapetalae</taxon>
        <taxon>asterids</taxon>
        <taxon>campanulids</taxon>
        <taxon>Asterales</taxon>
        <taxon>Asteraceae</taxon>
        <taxon>Carduoideae</taxon>
        <taxon>Cardueae</taxon>
        <taxon>Carduinae</taxon>
        <taxon>Cynara</taxon>
    </lineage>
</organism>
<gene>
    <name evidence="1" type="ORF">Ccrd_017040</name>
</gene>
<dbReference type="PANTHER" id="PTHR33641">
    <property type="entry name" value="OS06G0133500 PROTEIN"/>
    <property type="match status" value="1"/>
</dbReference>
<dbReference type="AlphaFoldDB" id="A0A118K2P0"/>
<keyword evidence="2" id="KW-1185">Reference proteome</keyword>
<dbReference type="Gramene" id="KVI04637">
    <property type="protein sequence ID" value="KVI04637"/>
    <property type="gene ID" value="Ccrd_017040"/>
</dbReference>
<dbReference type="PANTHER" id="PTHR33641:SF16">
    <property type="entry name" value="AVR9_CF-9 RAPIDLY ELICITED PROTEIN"/>
    <property type="match status" value="1"/>
</dbReference>
<evidence type="ECO:0000313" key="2">
    <source>
        <dbReference type="Proteomes" id="UP000243975"/>
    </source>
</evidence>
<protein>
    <submittedName>
        <fullName evidence="1">Uncharacterized protein</fullName>
    </submittedName>
</protein>
<sequence length="83" mass="9511">MSMSMSIFTPFDALCSEFIARKLLVSNTNIKTQKVSECMKIKDSHDHPSPSADIKKPSKLQMKPRFAPEFDGVYCFETILPYY</sequence>
<accession>A0A118K2P0</accession>